<proteinExistence type="predicted"/>
<keyword evidence="6" id="KW-1185">Reference proteome</keyword>
<feature type="compositionally biased region" description="Basic and acidic residues" evidence="3">
    <location>
        <begin position="140"/>
        <end position="267"/>
    </location>
</feature>
<protein>
    <recommendedName>
        <fullName evidence="4">RRM domain-containing protein</fullName>
    </recommendedName>
</protein>
<feature type="domain" description="RRM" evidence="4">
    <location>
        <begin position="7"/>
        <end position="84"/>
    </location>
</feature>
<dbReference type="GO" id="GO:0003723">
    <property type="term" value="F:RNA binding"/>
    <property type="evidence" value="ECO:0007669"/>
    <property type="project" value="UniProtKB-UniRule"/>
</dbReference>
<dbReference type="InterPro" id="IPR000504">
    <property type="entry name" value="RRM_dom"/>
</dbReference>
<dbReference type="InterPro" id="IPR050886">
    <property type="entry name" value="RNA-binding_reg"/>
</dbReference>
<dbReference type="PANTHER" id="PTHR48024:SF56">
    <property type="entry name" value="HETEROGENEOUS NUCLEAR RIBONUCLEOPROTEIN A0"/>
    <property type="match status" value="1"/>
</dbReference>
<accession>A0AAV3R5D3</accession>
<evidence type="ECO:0000256" key="1">
    <source>
        <dbReference type="ARBA" id="ARBA00022884"/>
    </source>
</evidence>
<keyword evidence="1 2" id="KW-0694">RNA-binding</keyword>
<dbReference type="AlphaFoldDB" id="A0AAV3R5D3"/>
<name>A0AAV3R5D3_LITER</name>
<dbReference type="GO" id="GO:0005634">
    <property type="term" value="C:nucleus"/>
    <property type="evidence" value="ECO:0007669"/>
    <property type="project" value="TreeGrafter"/>
</dbReference>
<dbReference type="Gene3D" id="3.30.70.330">
    <property type="match status" value="1"/>
</dbReference>
<evidence type="ECO:0000259" key="4">
    <source>
        <dbReference type="PROSITE" id="PS50102"/>
    </source>
</evidence>
<sequence length="364" mass="42273">MTVDDNRSIYVGGLSYNVTEQTLRRAFNSYGPIIAVKIINDQAVGGKCYGFVTFKNPRSAMHAIDAMDGRNIEGRVVRVNEVKTRAGRSNFGQNEMKTRGGRSNFGRESFRQSYERGAGGDRSRSRERLYQRDAGGFRSRSRERVHEYNRDLHRDAQGERFQDRDQYNDRGSNRLHDQERTLEHMAGDRDEDHQPDMGNVEREHDRNHEQEWENNNKTDMETSRDLGRSRKNDNGTDERPNSVDGFSRDIHSDREFSSKSSDRHDQVERQLEIASQKVEDLQQEITSMKETAEEKKHTILKLQEKAQMLKDAVTATRKLKSHRQVQLSELHKCYEQVNEYTERLKNSEQALQSLVDSTNLGDEL</sequence>
<dbReference type="InterPro" id="IPR035979">
    <property type="entry name" value="RBD_domain_sf"/>
</dbReference>
<dbReference type="EMBL" id="BAABME010007252">
    <property type="protein sequence ID" value="GAA0170458.1"/>
    <property type="molecule type" value="Genomic_DNA"/>
</dbReference>
<evidence type="ECO:0000313" key="5">
    <source>
        <dbReference type="EMBL" id="GAA0170458.1"/>
    </source>
</evidence>
<evidence type="ECO:0000313" key="6">
    <source>
        <dbReference type="Proteomes" id="UP001454036"/>
    </source>
</evidence>
<dbReference type="InterPro" id="IPR012677">
    <property type="entry name" value="Nucleotide-bd_a/b_plait_sf"/>
</dbReference>
<dbReference type="PANTHER" id="PTHR48024">
    <property type="entry name" value="GEO13361P1-RELATED"/>
    <property type="match status" value="1"/>
</dbReference>
<reference evidence="5 6" key="1">
    <citation type="submission" date="2024-01" db="EMBL/GenBank/DDBJ databases">
        <title>The complete chloroplast genome sequence of Lithospermum erythrorhizon: insights into the phylogenetic relationship among Boraginaceae species and the maternal lineages of purple gromwells.</title>
        <authorList>
            <person name="Okada T."/>
            <person name="Watanabe K."/>
        </authorList>
    </citation>
    <scope>NUCLEOTIDE SEQUENCE [LARGE SCALE GENOMIC DNA]</scope>
</reference>
<dbReference type="Proteomes" id="UP001454036">
    <property type="component" value="Unassembled WGS sequence"/>
</dbReference>
<dbReference type="SMART" id="SM00360">
    <property type="entry name" value="RRM"/>
    <property type="match status" value="1"/>
</dbReference>
<organism evidence="5 6">
    <name type="scientific">Lithospermum erythrorhizon</name>
    <name type="common">Purple gromwell</name>
    <name type="synonym">Lithospermum officinale var. erythrorhizon</name>
    <dbReference type="NCBI Taxonomy" id="34254"/>
    <lineage>
        <taxon>Eukaryota</taxon>
        <taxon>Viridiplantae</taxon>
        <taxon>Streptophyta</taxon>
        <taxon>Embryophyta</taxon>
        <taxon>Tracheophyta</taxon>
        <taxon>Spermatophyta</taxon>
        <taxon>Magnoliopsida</taxon>
        <taxon>eudicotyledons</taxon>
        <taxon>Gunneridae</taxon>
        <taxon>Pentapetalae</taxon>
        <taxon>asterids</taxon>
        <taxon>lamiids</taxon>
        <taxon>Boraginales</taxon>
        <taxon>Boraginaceae</taxon>
        <taxon>Boraginoideae</taxon>
        <taxon>Lithospermeae</taxon>
        <taxon>Lithospermum</taxon>
    </lineage>
</organism>
<gene>
    <name evidence="5" type="ORF">LIER_24709</name>
</gene>
<evidence type="ECO:0000256" key="3">
    <source>
        <dbReference type="SAM" id="MobiDB-lite"/>
    </source>
</evidence>
<dbReference type="Pfam" id="PF00076">
    <property type="entry name" value="RRM_1"/>
    <property type="match status" value="1"/>
</dbReference>
<comment type="caution">
    <text evidence="5">The sequence shown here is derived from an EMBL/GenBank/DDBJ whole genome shotgun (WGS) entry which is preliminary data.</text>
</comment>
<dbReference type="CDD" id="cd00590">
    <property type="entry name" value="RRM_SF"/>
    <property type="match status" value="1"/>
</dbReference>
<dbReference type="GO" id="GO:0005739">
    <property type="term" value="C:mitochondrion"/>
    <property type="evidence" value="ECO:0007669"/>
    <property type="project" value="TreeGrafter"/>
</dbReference>
<dbReference type="PROSITE" id="PS50102">
    <property type="entry name" value="RRM"/>
    <property type="match status" value="1"/>
</dbReference>
<evidence type="ECO:0000256" key="2">
    <source>
        <dbReference type="PROSITE-ProRule" id="PRU00176"/>
    </source>
</evidence>
<feature type="compositionally biased region" description="Basic and acidic residues" evidence="3">
    <location>
        <begin position="108"/>
        <end position="131"/>
    </location>
</feature>
<dbReference type="SUPFAM" id="SSF54928">
    <property type="entry name" value="RNA-binding domain, RBD"/>
    <property type="match status" value="1"/>
</dbReference>
<feature type="region of interest" description="Disordered" evidence="3">
    <location>
        <begin position="85"/>
        <end position="267"/>
    </location>
</feature>